<protein>
    <submittedName>
        <fullName evidence="1">Uncharacterized protein</fullName>
    </submittedName>
</protein>
<name>A0A9W6JQR1_9HYPH</name>
<dbReference type="AlphaFoldDB" id="A0A9W6JQR1"/>
<accession>A0A9W6JQR1</accession>
<organism evidence="1 2">
    <name type="scientific">Methylopila turkensis</name>
    <dbReference type="NCBI Taxonomy" id="1437816"/>
    <lineage>
        <taxon>Bacteria</taxon>
        <taxon>Pseudomonadati</taxon>
        <taxon>Pseudomonadota</taxon>
        <taxon>Alphaproteobacteria</taxon>
        <taxon>Hyphomicrobiales</taxon>
        <taxon>Methylopilaceae</taxon>
        <taxon>Methylopila</taxon>
    </lineage>
</organism>
<evidence type="ECO:0000313" key="1">
    <source>
        <dbReference type="EMBL" id="GLK80639.1"/>
    </source>
</evidence>
<dbReference type="Proteomes" id="UP001143309">
    <property type="component" value="Unassembled WGS sequence"/>
</dbReference>
<proteinExistence type="predicted"/>
<reference evidence="1" key="2">
    <citation type="submission" date="2023-01" db="EMBL/GenBank/DDBJ databases">
        <authorList>
            <person name="Sun Q."/>
            <person name="Evtushenko L."/>
        </authorList>
    </citation>
    <scope>NUCLEOTIDE SEQUENCE</scope>
    <source>
        <strain evidence="1">VKM B-2748</strain>
    </source>
</reference>
<comment type="caution">
    <text evidence="1">The sequence shown here is derived from an EMBL/GenBank/DDBJ whole genome shotgun (WGS) entry which is preliminary data.</text>
</comment>
<keyword evidence="2" id="KW-1185">Reference proteome</keyword>
<evidence type="ECO:0000313" key="2">
    <source>
        <dbReference type="Proteomes" id="UP001143309"/>
    </source>
</evidence>
<reference evidence="1" key="1">
    <citation type="journal article" date="2014" name="Int. J. Syst. Evol. Microbiol.">
        <title>Complete genome sequence of Corynebacterium casei LMG S-19264T (=DSM 44701T), isolated from a smear-ripened cheese.</title>
        <authorList>
            <consortium name="US DOE Joint Genome Institute (JGI-PGF)"/>
            <person name="Walter F."/>
            <person name="Albersmeier A."/>
            <person name="Kalinowski J."/>
            <person name="Ruckert C."/>
        </authorList>
    </citation>
    <scope>NUCLEOTIDE SEQUENCE</scope>
    <source>
        <strain evidence="1">VKM B-2748</strain>
    </source>
</reference>
<dbReference type="EMBL" id="BSFL01000003">
    <property type="protein sequence ID" value="GLK80639.1"/>
    <property type="molecule type" value="Genomic_DNA"/>
</dbReference>
<sequence>MAEEPSAGSVQMKLPATFAKGETNAGGALLFRSENVDHAAVIASARKTRVFRGRRRRIAIFIWTRRGMRRDQIAKLVPQPQEAVAFGFRIWNEAPIRSSTKSISEPAR</sequence>
<gene>
    <name evidence="1" type="ORF">GCM10008174_23800</name>
</gene>